<reference evidence="7" key="1">
    <citation type="submission" date="2023-02" db="EMBL/GenBank/DDBJ databases">
        <title>Genome of toxic invasive species Heracleum sosnowskyi carries increased number of genes despite the absence of recent whole-genome duplications.</title>
        <authorList>
            <person name="Schelkunov M."/>
            <person name="Shtratnikova V."/>
            <person name="Makarenko M."/>
            <person name="Klepikova A."/>
            <person name="Omelchenko D."/>
            <person name="Novikova G."/>
            <person name="Obukhova E."/>
            <person name="Bogdanov V."/>
            <person name="Penin A."/>
            <person name="Logacheva M."/>
        </authorList>
    </citation>
    <scope>NUCLEOTIDE SEQUENCE</scope>
    <source>
        <strain evidence="7">Hsosn_3</strain>
        <tissue evidence="7">Leaf</tissue>
    </source>
</reference>
<keyword evidence="3 6" id="KW-0812">Transmembrane</keyword>
<dbReference type="EMBL" id="JAUIZM010000009">
    <property type="protein sequence ID" value="KAK1367043.1"/>
    <property type="molecule type" value="Genomic_DNA"/>
</dbReference>
<evidence type="ECO:0000256" key="3">
    <source>
        <dbReference type="ARBA" id="ARBA00022692"/>
    </source>
</evidence>
<dbReference type="PANTHER" id="PTHR31376:SF1">
    <property type="entry name" value="PURINE PERMEASE 2"/>
    <property type="match status" value="1"/>
</dbReference>
<evidence type="ECO:0000256" key="1">
    <source>
        <dbReference type="ARBA" id="ARBA00006213"/>
    </source>
</evidence>
<keyword evidence="2 6" id="KW-0813">Transport</keyword>
<dbReference type="GO" id="GO:0015211">
    <property type="term" value="F:purine nucleoside transmembrane transporter activity"/>
    <property type="evidence" value="ECO:0007669"/>
    <property type="project" value="UniProtKB-UniRule"/>
</dbReference>
<comment type="caution">
    <text evidence="6">Lacks conserved residue(s) required for the propagation of feature annotation.</text>
</comment>
<dbReference type="InterPro" id="IPR030182">
    <property type="entry name" value="PUP_plant"/>
</dbReference>
<evidence type="ECO:0000256" key="5">
    <source>
        <dbReference type="ARBA" id="ARBA00023136"/>
    </source>
</evidence>
<name>A0AAD8HI19_9APIA</name>
<organism evidence="7 8">
    <name type="scientific">Heracleum sosnowskyi</name>
    <dbReference type="NCBI Taxonomy" id="360622"/>
    <lineage>
        <taxon>Eukaryota</taxon>
        <taxon>Viridiplantae</taxon>
        <taxon>Streptophyta</taxon>
        <taxon>Embryophyta</taxon>
        <taxon>Tracheophyta</taxon>
        <taxon>Spermatophyta</taxon>
        <taxon>Magnoliopsida</taxon>
        <taxon>eudicotyledons</taxon>
        <taxon>Gunneridae</taxon>
        <taxon>Pentapetalae</taxon>
        <taxon>asterids</taxon>
        <taxon>campanulids</taxon>
        <taxon>Apiales</taxon>
        <taxon>Apiaceae</taxon>
        <taxon>Apioideae</taxon>
        <taxon>apioid superclade</taxon>
        <taxon>Tordylieae</taxon>
        <taxon>Tordyliinae</taxon>
        <taxon>Heracleum</taxon>
    </lineage>
</organism>
<comment type="caution">
    <text evidence="7">The sequence shown here is derived from an EMBL/GenBank/DDBJ whole genome shotgun (WGS) entry which is preliminary data.</text>
</comment>
<keyword evidence="4 6" id="KW-1133">Transmembrane helix</keyword>
<evidence type="ECO:0000256" key="2">
    <source>
        <dbReference type="ARBA" id="ARBA00022448"/>
    </source>
</evidence>
<dbReference type="GO" id="GO:0005345">
    <property type="term" value="F:purine nucleobase transmembrane transporter activity"/>
    <property type="evidence" value="ECO:0007669"/>
    <property type="project" value="UniProtKB-UniRule"/>
</dbReference>
<evidence type="ECO:0000313" key="8">
    <source>
        <dbReference type="Proteomes" id="UP001237642"/>
    </source>
</evidence>
<dbReference type="AlphaFoldDB" id="A0AAD8HI19"/>
<keyword evidence="8" id="KW-1185">Reference proteome</keyword>
<proteinExistence type="inferred from homology"/>
<accession>A0AAD8HI19</accession>
<evidence type="ECO:0000313" key="7">
    <source>
        <dbReference type="EMBL" id="KAK1367043.1"/>
    </source>
</evidence>
<dbReference type="GO" id="GO:0016020">
    <property type="term" value="C:membrane"/>
    <property type="evidence" value="ECO:0007669"/>
    <property type="project" value="UniProtKB-SubCell"/>
</dbReference>
<evidence type="ECO:0000256" key="4">
    <source>
        <dbReference type="ARBA" id="ARBA00022989"/>
    </source>
</evidence>
<protein>
    <recommendedName>
        <fullName evidence="6">Probable purine permease</fullName>
    </recommendedName>
</protein>
<gene>
    <name evidence="7" type="ORF">POM88_042604</name>
</gene>
<dbReference type="PANTHER" id="PTHR31376">
    <property type="entry name" value="OS09G0467300 PROTEIN-RELATED"/>
    <property type="match status" value="1"/>
</dbReference>
<dbReference type="Pfam" id="PF16913">
    <property type="entry name" value="PUNUT"/>
    <property type="match status" value="1"/>
</dbReference>
<evidence type="ECO:0000256" key="6">
    <source>
        <dbReference type="RuleBase" id="RU368015"/>
    </source>
</evidence>
<feature type="transmembrane region" description="Helical" evidence="6">
    <location>
        <begin position="295"/>
        <end position="315"/>
    </location>
</feature>
<feature type="transmembrane region" description="Helical" evidence="6">
    <location>
        <begin position="367"/>
        <end position="385"/>
    </location>
</feature>
<dbReference type="Proteomes" id="UP001237642">
    <property type="component" value="Unassembled WGS sequence"/>
</dbReference>
<keyword evidence="5 6" id="KW-0472">Membrane</keyword>
<comment type="similarity">
    <text evidence="1 6">Belongs to the purine permeases (TC 2.A.7.14) family.</text>
</comment>
<reference evidence="7" key="2">
    <citation type="submission" date="2023-05" db="EMBL/GenBank/DDBJ databases">
        <authorList>
            <person name="Schelkunov M.I."/>
        </authorList>
    </citation>
    <scope>NUCLEOTIDE SEQUENCE</scope>
    <source>
        <strain evidence="7">Hsosn_3</strain>
        <tissue evidence="7">Leaf</tissue>
    </source>
</reference>
<sequence>MPYRCLLRSFQRNGDSERSSRRMVERKCGIGCRMSYVAPERDVVSCAAVGKSRRCKTKEIVRTPEQCGLLMFPMSLKQLGGPGPRDSPLQSFIERDRQISTYLLYLGLSPVHSYTIEYIVELAMEGENIYSHKYRVYTGAELEPKLRILVLLIRKELEPDMVLLEYLKQKETDSLAAELVRGVSPLPLEQHKEPNSVVSKQGPEILNSNKAYGHVLPKLASDSSCILRLCSDLCDTYKTDFISVKPCLTIVKEACPPPQYAEIFEVTPMLFSKDQLGVEDTFCTDIPELQKFSSYFINAVVLLTIGSGVLALHTNGDRPDGESKREYIIGFVMTVGAAALYGFIVPSIELIYLKAKQVVDFPLVMEIQMAMCLFATLFCTVGMLINNDFKVCISFNPKSVVKVIA</sequence>
<feature type="transmembrane region" description="Helical" evidence="6">
    <location>
        <begin position="327"/>
        <end position="347"/>
    </location>
</feature>
<comment type="subcellular location">
    <subcellularLocation>
        <location evidence="6">Membrane</location>
        <topology evidence="6">Multi-pass membrane protein</topology>
    </subcellularLocation>
</comment>